<dbReference type="RefSeq" id="WP_126470200.1">
    <property type="nucleotide sequence ID" value="NZ_RXOE01000002.1"/>
</dbReference>
<dbReference type="Gene3D" id="3.90.550.10">
    <property type="entry name" value="Spore Coat Polysaccharide Biosynthesis Protein SpsA, Chain A"/>
    <property type="match status" value="1"/>
</dbReference>
<gene>
    <name evidence="10" type="ORF">EJP69_11590</name>
</gene>
<proteinExistence type="predicted"/>
<name>A0A431TMS2_9BURK</name>
<evidence type="ECO:0000256" key="1">
    <source>
        <dbReference type="ARBA" id="ARBA00004141"/>
    </source>
</evidence>
<evidence type="ECO:0000259" key="9">
    <source>
        <dbReference type="Pfam" id="PF00535"/>
    </source>
</evidence>
<evidence type="ECO:0000313" key="10">
    <source>
        <dbReference type="EMBL" id="RTQ35026.1"/>
    </source>
</evidence>
<dbReference type="InterPro" id="IPR001173">
    <property type="entry name" value="Glyco_trans_2-like"/>
</dbReference>
<dbReference type="OrthoDB" id="9811884at2"/>
<evidence type="ECO:0000256" key="4">
    <source>
        <dbReference type="ARBA" id="ARBA00022692"/>
    </source>
</evidence>
<reference evidence="10 11" key="1">
    <citation type="submission" date="2018-12" db="EMBL/GenBank/DDBJ databases">
        <title>The genome of Variovorax gossypii DSM 100435.</title>
        <authorList>
            <person name="Gao J."/>
            <person name="Sun J."/>
        </authorList>
    </citation>
    <scope>NUCLEOTIDE SEQUENCE [LARGE SCALE GENOMIC DNA]</scope>
    <source>
        <strain evidence="10 11">DSM 100435</strain>
    </source>
</reference>
<feature type="transmembrane region" description="Helical" evidence="8">
    <location>
        <begin position="299"/>
        <end position="325"/>
    </location>
</feature>
<dbReference type="GO" id="GO:0016757">
    <property type="term" value="F:glycosyltransferase activity"/>
    <property type="evidence" value="ECO:0007669"/>
    <property type="project" value="UniProtKB-KW"/>
</dbReference>
<feature type="transmembrane region" description="Helical" evidence="8">
    <location>
        <begin position="266"/>
        <end position="287"/>
    </location>
</feature>
<keyword evidence="6 8" id="KW-0472">Membrane</keyword>
<evidence type="ECO:0000256" key="6">
    <source>
        <dbReference type="ARBA" id="ARBA00023136"/>
    </source>
</evidence>
<organism evidence="10 11">
    <name type="scientific">Variovorax gossypii</name>
    <dbReference type="NCBI Taxonomy" id="1679495"/>
    <lineage>
        <taxon>Bacteria</taxon>
        <taxon>Pseudomonadati</taxon>
        <taxon>Pseudomonadota</taxon>
        <taxon>Betaproteobacteria</taxon>
        <taxon>Burkholderiales</taxon>
        <taxon>Comamonadaceae</taxon>
        <taxon>Variovorax</taxon>
    </lineage>
</organism>
<keyword evidence="2" id="KW-0328">Glycosyltransferase</keyword>
<keyword evidence="5 8" id="KW-1133">Transmembrane helix</keyword>
<dbReference type="SUPFAM" id="SSF53448">
    <property type="entry name" value="Nucleotide-diphospho-sugar transferases"/>
    <property type="match status" value="1"/>
</dbReference>
<dbReference type="Pfam" id="PF00535">
    <property type="entry name" value="Glycos_transf_2"/>
    <property type="match status" value="1"/>
</dbReference>
<feature type="domain" description="Glycosyltransferase 2-like" evidence="9">
    <location>
        <begin position="43"/>
        <end position="204"/>
    </location>
</feature>
<dbReference type="CDD" id="cd04187">
    <property type="entry name" value="DPM1_like_bac"/>
    <property type="match status" value="1"/>
</dbReference>
<dbReference type="Proteomes" id="UP000267418">
    <property type="component" value="Unassembled WGS sequence"/>
</dbReference>
<evidence type="ECO:0000256" key="8">
    <source>
        <dbReference type="SAM" id="Phobius"/>
    </source>
</evidence>
<evidence type="ECO:0000256" key="7">
    <source>
        <dbReference type="SAM" id="MobiDB-lite"/>
    </source>
</evidence>
<evidence type="ECO:0000256" key="2">
    <source>
        <dbReference type="ARBA" id="ARBA00022676"/>
    </source>
</evidence>
<dbReference type="InterPro" id="IPR029044">
    <property type="entry name" value="Nucleotide-diphossugar_trans"/>
</dbReference>
<dbReference type="InterPro" id="IPR050256">
    <property type="entry name" value="Glycosyltransferase_2"/>
</dbReference>
<dbReference type="PANTHER" id="PTHR48090">
    <property type="entry name" value="UNDECAPRENYL-PHOSPHATE 4-DEOXY-4-FORMAMIDO-L-ARABINOSE TRANSFERASE-RELATED"/>
    <property type="match status" value="1"/>
</dbReference>
<evidence type="ECO:0000256" key="5">
    <source>
        <dbReference type="ARBA" id="ARBA00022989"/>
    </source>
</evidence>
<accession>A0A431TMS2</accession>
<keyword evidence="4 8" id="KW-0812">Transmembrane</keyword>
<dbReference type="PANTHER" id="PTHR48090:SF1">
    <property type="entry name" value="PROPHAGE BACTOPRENOL GLUCOSYL TRANSFERASE HOMOLOG"/>
    <property type="match status" value="1"/>
</dbReference>
<comment type="caution">
    <text evidence="10">The sequence shown here is derived from an EMBL/GenBank/DDBJ whole genome shotgun (WGS) entry which is preliminary data.</text>
</comment>
<protein>
    <submittedName>
        <fullName evidence="10">Glycosyltransferase</fullName>
    </submittedName>
</protein>
<comment type="subcellular location">
    <subcellularLocation>
        <location evidence="1">Membrane</location>
        <topology evidence="1">Multi-pass membrane protein</topology>
    </subcellularLocation>
</comment>
<dbReference type="EMBL" id="RXOE01000002">
    <property type="protein sequence ID" value="RTQ35026.1"/>
    <property type="molecule type" value="Genomic_DNA"/>
</dbReference>
<evidence type="ECO:0000313" key="11">
    <source>
        <dbReference type="Proteomes" id="UP000267418"/>
    </source>
</evidence>
<evidence type="ECO:0000256" key="3">
    <source>
        <dbReference type="ARBA" id="ARBA00022679"/>
    </source>
</evidence>
<sequence length="352" mass="38524">MISSTDNSRHSRPPIRLPQADTPAPLTDTAVASAPPAGARSISCVIPCFNEAANLRHLLPLLEDILWATHMRWEIIVVDDGSTDDTAAVAEAWCELSGFRCISLSRNFGKEAALTAGLAAATGDAVVLLDGDLQHSPELIHTMIAQWAAGAEVVYAVRRERSDESRFKQVGSRLFYNLLNASDRFAVPRDAGDFRLMDRKVVDALMSLPERSRFMKGLYAWVGFRAVALPYTPAPRAEGKSTFNARRLVRLAIDGLTAFTTWPLRAVSVAGLMLAVPAFAYGAYVAIDYLLFGNEVSGWTTIVVSLMFFIGIQMISTGIVGEYIARIYEEVKGRPLYVVRHERGTGLETGKT</sequence>
<feature type="region of interest" description="Disordered" evidence="7">
    <location>
        <begin position="1"/>
        <end position="32"/>
    </location>
</feature>
<dbReference type="GO" id="GO:0005886">
    <property type="term" value="C:plasma membrane"/>
    <property type="evidence" value="ECO:0007669"/>
    <property type="project" value="TreeGrafter"/>
</dbReference>
<keyword evidence="3 10" id="KW-0808">Transferase</keyword>
<keyword evidence="11" id="KW-1185">Reference proteome</keyword>
<dbReference type="AlphaFoldDB" id="A0A431TMS2"/>